<dbReference type="CDD" id="cd06261">
    <property type="entry name" value="TM_PBP2"/>
    <property type="match status" value="1"/>
</dbReference>
<dbReference type="RefSeq" id="WP_128233035.1">
    <property type="nucleotide sequence ID" value="NZ_SAUY01000020.1"/>
</dbReference>
<evidence type="ECO:0000256" key="2">
    <source>
        <dbReference type="ARBA" id="ARBA00022448"/>
    </source>
</evidence>
<name>A0A443K9A4_9RHOB</name>
<keyword evidence="7 9" id="KW-1133">Transmembrane helix</keyword>
<comment type="similarity">
    <text evidence="9">Belongs to the binding-protein-dependent transport system permease family.</text>
</comment>
<keyword evidence="8 9" id="KW-0472">Membrane</keyword>
<keyword evidence="4 9" id="KW-0812">Transmembrane</keyword>
<feature type="transmembrane region" description="Helical" evidence="9">
    <location>
        <begin position="12"/>
        <end position="35"/>
    </location>
</feature>
<sequence length="297" mass="32253">MRGFLSELWQDKAAAIGLLVIALIAFAAVAAPLIAPYDPAAQTLTARMKPPVWMAKGSWDHLLGTDNLGRDVLSRVIWGGRATLMIGGLTCLFAATLGTVIGLWAGFRGGRTDSVLMRLVDIQVSFPGILLILLVVGVLGPGVWTLILVLSITNWMVYARLVRGIVSATRAMPYVEAAEVIGCRPARVILRHILPNLVSPLMTLVILEFTNIVLAEAAVSFLGFGVQPPATSWGLDVASGRDYLFIAWWLVTFPGLAIVATVLSINLFANWLRVTTDPEEREKRFARSLAAKRRVRA</sequence>
<reference evidence="11 12" key="2">
    <citation type="submission" date="2019-01" db="EMBL/GenBank/DDBJ databases">
        <authorList>
            <person name="Li Y."/>
        </authorList>
    </citation>
    <scope>NUCLEOTIDE SEQUENCE [LARGE SCALE GENOMIC DNA]</scope>
    <source>
        <strain evidence="11 12">07D10-4-3</strain>
    </source>
</reference>
<dbReference type="Proteomes" id="UP000284451">
    <property type="component" value="Unassembled WGS sequence"/>
</dbReference>
<evidence type="ECO:0000256" key="8">
    <source>
        <dbReference type="ARBA" id="ARBA00023136"/>
    </source>
</evidence>
<evidence type="ECO:0000256" key="9">
    <source>
        <dbReference type="RuleBase" id="RU363032"/>
    </source>
</evidence>
<keyword evidence="2 9" id="KW-0813">Transport</keyword>
<reference evidence="11 12" key="1">
    <citation type="submission" date="2019-01" db="EMBL/GenBank/DDBJ databases">
        <title>Sinorhodobacter populi sp. nov. isolated from the symptomatic bark tissue of Populus euramericana canker.</title>
        <authorList>
            <person name="Xu G."/>
        </authorList>
    </citation>
    <scope>NUCLEOTIDE SEQUENCE [LARGE SCALE GENOMIC DNA]</scope>
    <source>
        <strain evidence="11 12">07D10-4-3</strain>
    </source>
</reference>
<dbReference type="InterPro" id="IPR035906">
    <property type="entry name" value="MetI-like_sf"/>
</dbReference>
<dbReference type="AlphaFoldDB" id="A0A443K9A4"/>
<dbReference type="PANTHER" id="PTHR43386">
    <property type="entry name" value="OLIGOPEPTIDE TRANSPORT SYSTEM PERMEASE PROTEIN APPC"/>
    <property type="match status" value="1"/>
</dbReference>
<dbReference type="GO" id="GO:0015833">
    <property type="term" value="P:peptide transport"/>
    <property type="evidence" value="ECO:0007669"/>
    <property type="project" value="UniProtKB-KW"/>
</dbReference>
<dbReference type="GO" id="GO:0015031">
    <property type="term" value="P:protein transport"/>
    <property type="evidence" value="ECO:0007669"/>
    <property type="project" value="UniProtKB-KW"/>
</dbReference>
<protein>
    <submittedName>
        <fullName evidence="11">ABC transporter permease</fullName>
    </submittedName>
</protein>
<comment type="subcellular location">
    <subcellularLocation>
        <location evidence="1 9">Cell membrane</location>
        <topology evidence="1 9">Multi-pass membrane protein</topology>
    </subcellularLocation>
</comment>
<evidence type="ECO:0000256" key="5">
    <source>
        <dbReference type="ARBA" id="ARBA00022856"/>
    </source>
</evidence>
<evidence type="ECO:0000259" key="10">
    <source>
        <dbReference type="PROSITE" id="PS50928"/>
    </source>
</evidence>
<gene>
    <name evidence="11" type="ORF">D2T29_14645</name>
</gene>
<dbReference type="GO" id="GO:0005886">
    <property type="term" value="C:plasma membrane"/>
    <property type="evidence" value="ECO:0007669"/>
    <property type="project" value="UniProtKB-SubCell"/>
</dbReference>
<dbReference type="Gene3D" id="1.10.3720.10">
    <property type="entry name" value="MetI-like"/>
    <property type="match status" value="1"/>
</dbReference>
<keyword evidence="5" id="KW-0571">Peptide transport</keyword>
<keyword evidence="6" id="KW-0653">Protein transport</keyword>
<dbReference type="InterPro" id="IPR050366">
    <property type="entry name" value="BP-dependent_transpt_permease"/>
</dbReference>
<organism evidence="11 12">
    <name type="scientific">Paenirhodobacter populi</name>
    <dbReference type="NCBI Taxonomy" id="2306993"/>
    <lineage>
        <taxon>Bacteria</taxon>
        <taxon>Pseudomonadati</taxon>
        <taxon>Pseudomonadota</taxon>
        <taxon>Alphaproteobacteria</taxon>
        <taxon>Rhodobacterales</taxon>
        <taxon>Rhodobacter group</taxon>
        <taxon>Paenirhodobacter</taxon>
    </lineage>
</organism>
<keyword evidence="3" id="KW-1003">Cell membrane</keyword>
<dbReference type="EMBL" id="SAUY01000020">
    <property type="protein sequence ID" value="RWR29282.1"/>
    <property type="molecule type" value="Genomic_DNA"/>
</dbReference>
<dbReference type="SUPFAM" id="SSF161098">
    <property type="entry name" value="MetI-like"/>
    <property type="match status" value="1"/>
</dbReference>
<evidence type="ECO:0000256" key="7">
    <source>
        <dbReference type="ARBA" id="ARBA00022989"/>
    </source>
</evidence>
<proteinExistence type="inferred from homology"/>
<evidence type="ECO:0000313" key="12">
    <source>
        <dbReference type="Proteomes" id="UP000284451"/>
    </source>
</evidence>
<comment type="caution">
    <text evidence="11">The sequence shown here is derived from an EMBL/GenBank/DDBJ whole genome shotgun (WGS) entry which is preliminary data.</text>
</comment>
<dbReference type="InterPro" id="IPR025966">
    <property type="entry name" value="OppC_N"/>
</dbReference>
<dbReference type="PANTHER" id="PTHR43386:SF1">
    <property type="entry name" value="D,D-DIPEPTIDE TRANSPORT SYSTEM PERMEASE PROTEIN DDPC-RELATED"/>
    <property type="match status" value="1"/>
</dbReference>
<dbReference type="Pfam" id="PF00528">
    <property type="entry name" value="BPD_transp_1"/>
    <property type="match status" value="1"/>
</dbReference>
<evidence type="ECO:0000256" key="1">
    <source>
        <dbReference type="ARBA" id="ARBA00004651"/>
    </source>
</evidence>
<dbReference type="Pfam" id="PF12911">
    <property type="entry name" value="OppC_N"/>
    <property type="match status" value="1"/>
</dbReference>
<evidence type="ECO:0000256" key="6">
    <source>
        <dbReference type="ARBA" id="ARBA00022927"/>
    </source>
</evidence>
<feature type="transmembrane region" description="Helical" evidence="9">
    <location>
        <begin position="201"/>
        <end position="226"/>
    </location>
</feature>
<dbReference type="GO" id="GO:0055085">
    <property type="term" value="P:transmembrane transport"/>
    <property type="evidence" value="ECO:0007669"/>
    <property type="project" value="InterPro"/>
</dbReference>
<feature type="domain" description="ABC transmembrane type-1" evidence="10">
    <location>
        <begin position="80"/>
        <end position="269"/>
    </location>
</feature>
<feature type="transmembrane region" description="Helical" evidence="9">
    <location>
        <begin position="84"/>
        <end position="107"/>
    </location>
</feature>
<dbReference type="InterPro" id="IPR000515">
    <property type="entry name" value="MetI-like"/>
</dbReference>
<evidence type="ECO:0000256" key="3">
    <source>
        <dbReference type="ARBA" id="ARBA00022475"/>
    </source>
</evidence>
<dbReference type="PROSITE" id="PS50928">
    <property type="entry name" value="ABC_TM1"/>
    <property type="match status" value="1"/>
</dbReference>
<feature type="transmembrane region" description="Helical" evidence="9">
    <location>
        <begin position="246"/>
        <end position="269"/>
    </location>
</feature>
<accession>A0A443K9A4</accession>
<evidence type="ECO:0000313" key="11">
    <source>
        <dbReference type="EMBL" id="RWR29282.1"/>
    </source>
</evidence>
<evidence type="ECO:0000256" key="4">
    <source>
        <dbReference type="ARBA" id="ARBA00022692"/>
    </source>
</evidence>